<keyword evidence="2" id="KW-1185">Reference proteome</keyword>
<dbReference type="Proteomes" id="UP001472677">
    <property type="component" value="Unassembled WGS sequence"/>
</dbReference>
<evidence type="ECO:0000313" key="2">
    <source>
        <dbReference type="Proteomes" id="UP001472677"/>
    </source>
</evidence>
<protein>
    <submittedName>
        <fullName evidence="1">Uncharacterized protein</fullName>
    </submittedName>
</protein>
<reference evidence="1 2" key="1">
    <citation type="journal article" date="2024" name="G3 (Bethesda)">
        <title>Genome assembly of Hibiscus sabdariffa L. provides insights into metabolisms of medicinal natural products.</title>
        <authorList>
            <person name="Kim T."/>
        </authorList>
    </citation>
    <scope>NUCLEOTIDE SEQUENCE [LARGE SCALE GENOMIC DNA]</scope>
    <source>
        <strain evidence="1">TK-2024</strain>
        <tissue evidence="1">Old leaves</tissue>
    </source>
</reference>
<dbReference type="EMBL" id="JBBPBM010000015">
    <property type="protein sequence ID" value="KAK8558747.1"/>
    <property type="molecule type" value="Genomic_DNA"/>
</dbReference>
<comment type="caution">
    <text evidence="1">The sequence shown here is derived from an EMBL/GenBank/DDBJ whole genome shotgun (WGS) entry which is preliminary data.</text>
</comment>
<evidence type="ECO:0000313" key="1">
    <source>
        <dbReference type="EMBL" id="KAK8558747.1"/>
    </source>
</evidence>
<accession>A0ABR2EF70</accession>
<proteinExistence type="predicted"/>
<gene>
    <name evidence="1" type="ORF">V6N12_042046</name>
</gene>
<name>A0ABR2EF70_9ROSI</name>
<sequence length="143" mass="16102">MLLLIEGAVLAVKKALVIVSYRLQDCPSVNKTRVSENRSIEPVQVFNQILYVDLLRPIEVVSQDPLHRPIGVLPRESFHRHIEVVLHEDVLDLQVDHLSRHCSMVPSITLGSTGFATGVHILSLKSEQEVVFEILCLNDRCNC</sequence>
<organism evidence="1 2">
    <name type="scientific">Hibiscus sabdariffa</name>
    <name type="common">roselle</name>
    <dbReference type="NCBI Taxonomy" id="183260"/>
    <lineage>
        <taxon>Eukaryota</taxon>
        <taxon>Viridiplantae</taxon>
        <taxon>Streptophyta</taxon>
        <taxon>Embryophyta</taxon>
        <taxon>Tracheophyta</taxon>
        <taxon>Spermatophyta</taxon>
        <taxon>Magnoliopsida</taxon>
        <taxon>eudicotyledons</taxon>
        <taxon>Gunneridae</taxon>
        <taxon>Pentapetalae</taxon>
        <taxon>rosids</taxon>
        <taxon>malvids</taxon>
        <taxon>Malvales</taxon>
        <taxon>Malvaceae</taxon>
        <taxon>Malvoideae</taxon>
        <taxon>Hibiscus</taxon>
    </lineage>
</organism>